<feature type="signal peptide" evidence="3">
    <location>
        <begin position="1"/>
        <end position="20"/>
    </location>
</feature>
<protein>
    <submittedName>
        <fullName evidence="5">Alpha/beta hydrolase</fullName>
    </submittedName>
</protein>
<dbReference type="Proteomes" id="UP001202248">
    <property type="component" value="Unassembled WGS sequence"/>
</dbReference>
<dbReference type="RefSeq" id="WP_240827844.1">
    <property type="nucleotide sequence ID" value="NZ_JAKWBL010000001.1"/>
</dbReference>
<dbReference type="SUPFAM" id="SSF53474">
    <property type="entry name" value="alpha/beta-Hydrolases"/>
    <property type="match status" value="1"/>
</dbReference>
<dbReference type="InterPro" id="IPR050300">
    <property type="entry name" value="GDXG_lipolytic_enzyme"/>
</dbReference>
<keyword evidence="2 5" id="KW-0378">Hydrolase</keyword>
<accession>A0ABS9SIQ9</accession>
<dbReference type="PANTHER" id="PTHR48081:SF30">
    <property type="entry name" value="ACETYL-HYDROLASE LIPR-RELATED"/>
    <property type="match status" value="1"/>
</dbReference>
<dbReference type="EMBL" id="JAKWBL010000001">
    <property type="protein sequence ID" value="MCH5598246.1"/>
    <property type="molecule type" value="Genomic_DNA"/>
</dbReference>
<evidence type="ECO:0000313" key="5">
    <source>
        <dbReference type="EMBL" id="MCH5598246.1"/>
    </source>
</evidence>
<organism evidence="5 6">
    <name type="scientific">Niabella ginsengisoli</name>
    <dbReference type="NCBI Taxonomy" id="522298"/>
    <lineage>
        <taxon>Bacteria</taxon>
        <taxon>Pseudomonadati</taxon>
        <taxon>Bacteroidota</taxon>
        <taxon>Chitinophagia</taxon>
        <taxon>Chitinophagales</taxon>
        <taxon>Chitinophagaceae</taxon>
        <taxon>Niabella</taxon>
    </lineage>
</organism>
<evidence type="ECO:0000256" key="2">
    <source>
        <dbReference type="ARBA" id="ARBA00022801"/>
    </source>
</evidence>
<keyword evidence="6" id="KW-1185">Reference proteome</keyword>
<dbReference type="GO" id="GO:0016787">
    <property type="term" value="F:hydrolase activity"/>
    <property type="evidence" value="ECO:0007669"/>
    <property type="project" value="UniProtKB-KW"/>
</dbReference>
<proteinExistence type="inferred from homology"/>
<feature type="domain" description="BD-FAE-like" evidence="4">
    <location>
        <begin position="39"/>
        <end position="129"/>
    </location>
</feature>
<feature type="chain" id="PRO_5045918948" evidence="3">
    <location>
        <begin position="21"/>
        <end position="139"/>
    </location>
</feature>
<dbReference type="InterPro" id="IPR029058">
    <property type="entry name" value="AB_hydrolase_fold"/>
</dbReference>
<dbReference type="Gene3D" id="3.40.50.1820">
    <property type="entry name" value="alpha/beta hydrolase"/>
    <property type="match status" value="1"/>
</dbReference>
<dbReference type="InterPro" id="IPR049492">
    <property type="entry name" value="BD-FAE-like_dom"/>
</dbReference>
<evidence type="ECO:0000256" key="1">
    <source>
        <dbReference type="ARBA" id="ARBA00010515"/>
    </source>
</evidence>
<evidence type="ECO:0000256" key="3">
    <source>
        <dbReference type="SAM" id="SignalP"/>
    </source>
</evidence>
<dbReference type="PANTHER" id="PTHR48081">
    <property type="entry name" value="AB HYDROLASE SUPERFAMILY PROTEIN C4A8.06C"/>
    <property type="match status" value="1"/>
</dbReference>
<keyword evidence="3" id="KW-0732">Signal</keyword>
<sequence length="139" mass="15688">MQKGLGFFLFFTLQLMTASAQQNTVEIVYKKIDTTSLKMKLYYPADYKKGTAYPTIVLFFGGGWNSGNMNQFKNQALYLASKGMIAVTPDYRVKKRQNTTPFESVKDGRSAIRYLRAHAKELGIDPDNWLLAAALRAAM</sequence>
<comment type="similarity">
    <text evidence="1">Belongs to the 'GDXG' lipolytic enzyme family.</text>
</comment>
<name>A0ABS9SIQ9_9BACT</name>
<evidence type="ECO:0000313" key="6">
    <source>
        <dbReference type="Proteomes" id="UP001202248"/>
    </source>
</evidence>
<dbReference type="Pfam" id="PF20434">
    <property type="entry name" value="BD-FAE"/>
    <property type="match status" value="1"/>
</dbReference>
<reference evidence="5 6" key="1">
    <citation type="submission" date="2022-02" db="EMBL/GenBank/DDBJ databases">
        <authorList>
            <person name="Min J."/>
        </authorList>
    </citation>
    <scope>NUCLEOTIDE SEQUENCE [LARGE SCALE GENOMIC DNA]</scope>
    <source>
        <strain evidence="5 6">GR10-1</strain>
    </source>
</reference>
<evidence type="ECO:0000259" key="4">
    <source>
        <dbReference type="Pfam" id="PF20434"/>
    </source>
</evidence>
<comment type="caution">
    <text evidence="5">The sequence shown here is derived from an EMBL/GenBank/DDBJ whole genome shotgun (WGS) entry which is preliminary data.</text>
</comment>
<gene>
    <name evidence="5" type="ORF">MKP09_10165</name>
</gene>